<dbReference type="InterPro" id="IPR000595">
    <property type="entry name" value="cNMP-bd_dom"/>
</dbReference>
<proteinExistence type="predicted"/>
<keyword evidence="2" id="KW-0812">Transmembrane</keyword>
<dbReference type="PANTHER" id="PTHR35043:SF7">
    <property type="entry name" value="TRANSCRIPTION FACTOR DOMAIN-CONTAINING PROTEIN"/>
    <property type="match status" value="1"/>
</dbReference>
<feature type="region of interest" description="Disordered" evidence="1">
    <location>
        <begin position="176"/>
        <end position="239"/>
    </location>
</feature>
<feature type="transmembrane region" description="Helical" evidence="2">
    <location>
        <begin position="507"/>
        <end position="530"/>
    </location>
</feature>
<evidence type="ECO:0000313" key="5">
    <source>
        <dbReference type="Proteomes" id="UP001437256"/>
    </source>
</evidence>
<comment type="caution">
    <text evidence="4">The sequence shown here is derived from an EMBL/GenBank/DDBJ whole genome shotgun (WGS) entry which is preliminary data.</text>
</comment>
<gene>
    <name evidence="4" type="ORF">AAF712_007052</name>
</gene>
<protein>
    <recommendedName>
        <fullName evidence="3">Cyclic nucleotide-binding domain-containing protein</fullName>
    </recommendedName>
</protein>
<organism evidence="4 5">
    <name type="scientific">Marasmius tenuissimus</name>
    <dbReference type="NCBI Taxonomy" id="585030"/>
    <lineage>
        <taxon>Eukaryota</taxon>
        <taxon>Fungi</taxon>
        <taxon>Dikarya</taxon>
        <taxon>Basidiomycota</taxon>
        <taxon>Agaricomycotina</taxon>
        <taxon>Agaricomycetes</taxon>
        <taxon>Agaricomycetidae</taxon>
        <taxon>Agaricales</taxon>
        <taxon>Marasmiineae</taxon>
        <taxon>Marasmiaceae</taxon>
        <taxon>Marasmius</taxon>
    </lineage>
</organism>
<feature type="transmembrane region" description="Helical" evidence="2">
    <location>
        <begin position="551"/>
        <end position="577"/>
    </location>
</feature>
<feature type="transmembrane region" description="Helical" evidence="2">
    <location>
        <begin position="50"/>
        <end position="70"/>
    </location>
</feature>
<keyword evidence="2" id="KW-0472">Membrane</keyword>
<sequence length="601" mass="67318">MGPCLNGHRTLIDIIKSCYSVIVVSIWASIHPNVPDVAYVCPETGIGSLLDQAIIMVVAFLAPELIMLWAMRQRFMAKRVAKKFEKYGWTKAHGFLCIMKGIALYDQKGFLCYLQYPKNHRDQKEQDIIRKIDAILRPDNGDSPDFREPPQATQTAISQALSTTYTFAATCPSVRRIETGASPTATTTSPTERPSPSTSGLRQREPASIQIRDESSGVATDVVCPTGSSGARDDNRDPQLEKRLSTVPAHYRGTWNDVKEIGQRLNNYLVIRSYPLPDLLEYLLEKGLVDISETDIADTLNHGDTFSKLILISQTAWFASKMIGRISTMLYVTELEIVALTSVLLSFVAQACWWGKPQRVRHPYKVMLPIPIKRIPAFCAETSCNAHHESDFWGRLYSEFSHLWKRLCADFQGARSIYPRVPKPAFVVGYPLYLLAAEITALLEADNFDDGSTDAKEGTFDFLFSCGIDVGSTPKRIYGALSSISVLVGMFHFGAWRSTIFSPKEHLWWRLGTVFVTVLPVILATTYFCLGSQEQCKEERSGSRGKRILHVLMRGFFNLSVWLYLAARFALIVIALVELSRLQDNPSAFCDVEIGLSFHIG</sequence>
<feature type="transmembrane region" description="Helical" evidence="2">
    <location>
        <begin position="477"/>
        <end position="495"/>
    </location>
</feature>
<keyword evidence="5" id="KW-1185">Reference proteome</keyword>
<dbReference type="Proteomes" id="UP001437256">
    <property type="component" value="Unassembled WGS sequence"/>
</dbReference>
<accession>A0ABR2ZXW8</accession>
<evidence type="ECO:0000256" key="1">
    <source>
        <dbReference type="SAM" id="MobiDB-lite"/>
    </source>
</evidence>
<feature type="transmembrane region" description="Helical" evidence="2">
    <location>
        <begin position="12"/>
        <end position="30"/>
    </location>
</feature>
<name>A0ABR2ZXW8_9AGAR</name>
<dbReference type="EMBL" id="JBBXMP010000041">
    <property type="protein sequence ID" value="KAL0065926.1"/>
    <property type="molecule type" value="Genomic_DNA"/>
</dbReference>
<reference evidence="4 5" key="1">
    <citation type="submission" date="2024-05" db="EMBL/GenBank/DDBJ databases">
        <title>A draft genome resource for the thread blight pathogen Marasmius tenuissimus strain MS-2.</title>
        <authorList>
            <person name="Yulfo-Soto G.E."/>
            <person name="Baruah I.K."/>
            <person name="Amoako-Attah I."/>
            <person name="Bukari Y."/>
            <person name="Meinhardt L.W."/>
            <person name="Bailey B.A."/>
            <person name="Cohen S.P."/>
        </authorList>
    </citation>
    <scope>NUCLEOTIDE SEQUENCE [LARGE SCALE GENOMIC DNA]</scope>
    <source>
        <strain evidence="4 5">MS-2</strain>
    </source>
</reference>
<evidence type="ECO:0000313" key="4">
    <source>
        <dbReference type="EMBL" id="KAL0065926.1"/>
    </source>
</evidence>
<feature type="compositionally biased region" description="Low complexity" evidence="1">
    <location>
        <begin position="179"/>
        <end position="200"/>
    </location>
</feature>
<evidence type="ECO:0000259" key="3">
    <source>
        <dbReference type="PROSITE" id="PS50042"/>
    </source>
</evidence>
<keyword evidence="2" id="KW-1133">Transmembrane helix</keyword>
<dbReference type="PROSITE" id="PS50042">
    <property type="entry name" value="CNMP_BINDING_3"/>
    <property type="match status" value="1"/>
</dbReference>
<feature type="domain" description="Cyclic nucleotide-binding" evidence="3">
    <location>
        <begin position="282"/>
        <end position="340"/>
    </location>
</feature>
<dbReference type="PANTHER" id="PTHR35043">
    <property type="entry name" value="TRANSCRIPTION FACTOR DOMAIN-CONTAINING PROTEIN"/>
    <property type="match status" value="1"/>
</dbReference>
<evidence type="ECO:0000256" key="2">
    <source>
        <dbReference type="SAM" id="Phobius"/>
    </source>
</evidence>